<protein>
    <recommendedName>
        <fullName evidence="10">Neutral metalloproteinase</fullName>
        <ecNumber evidence="10">3.4.24.-</ecNumber>
    </recommendedName>
</protein>
<dbReference type="eggNOG" id="COG3227">
    <property type="taxonomic scope" value="Bacteria"/>
</dbReference>
<evidence type="ECO:0000313" key="14">
    <source>
        <dbReference type="EMBL" id="CDZ76746.1"/>
    </source>
</evidence>
<dbReference type="InterPro" id="IPR023612">
    <property type="entry name" value="Peptidase_M4"/>
</dbReference>
<dbReference type="PANTHER" id="PTHR33794">
    <property type="entry name" value="BACILLOLYSIN"/>
    <property type="match status" value="1"/>
</dbReference>
<dbReference type="CDD" id="cd09597">
    <property type="entry name" value="M4_TLP"/>
    <property type="match status" value="1"/>
</dbReference>
<feature type="chain" id="PRO_5023154160" description="Neutral metalloproteinase" evidence="10">
    <location>
        <begin position="24"/>
        <end position="551"/>
    </location>
</feature>
<dbReference type="PRINTS" id="PR00730">
    <property type="entry name" value="THERMOLYSIN"/>
</dbReference>
<dbReference type="GO" id="GO:0006508">
    <property type="term" value="P:proteolysis"/>
    <property type="evidence" value="ECO:0007669"/>
    <property type="project" value="UniProtKB-KW"/>
</dbReference>
<evidence type="ECO:0000256" key="6">
    <source>
        <dbReference type="ARBA" id="ARBA00022833"/>
    </source>
</evidence>
<dbReference type="Pfam" id="PF02868">
    <property type="entry name" value="Peptidase_M4_C"/>
    <property type="match status" value="1"/>
</dbReference>
<dbReference type="Gene3D" id="3.10.450.490">
    <property type="match status" value="1"/>
</dbReference>
<comment type="cofactor">
    <cofactor evidence="10">
        <name>Zn(2+)</name>
        <dbReference type="ChEBI" id="CHEBI:29105"/>
    </cofactor>
</comment>
<evidence type="ECO:0000256" key="9">
    <source>
        <dbReference type="PIRSR" id="PIRSR623612-1"/>
    </source>
</evidence>
<dbReference type="GO" id="GO:0005576">
    <property type="term" value="C:extracellular region"/>
    <property type="evidence" value="ECO:0007669"/>
    <property type="project" value="UniProtKB-SubCell"/>
</dbReference>
<evidence type="ECO:0000259" key="12">
    <source>
        <dbReference type="Pfam" id="PF02868"/>
    </source>
</evidence>
<evidence type="ECO:0000256" key="10">
    <source>
        <dbReference type="RuleBase" id="RU366073"/>
    </source>
</evidence>
<sequence length="551" mass="61786">MRPNYLTPLAASLAIILAPSVKAAEEVLLQTESFNVLKQQFQFSLPGTAKAALTSPETLQFIKQYKDENQVTHIRMQQKYSGFDVYGGYVILHGKRIAKNLLTTQNEVQVNGRVYRDLQNELGQPTADLVKNADLALEQFKGQFAGLELSEGQVKPIVYIDEAHKAHWAYRVSVFIQHYDRIPERPSAIIDAKNYTPFLQWDDIKTANLAVKGMGYGGNTKTGQYIFDGQTFPLLDITRNTLLRTCYMENTAVKVVDMKHGYASFNSPMKFSCKKNTGNDKNTFWTGYQGDGYDKENGAFSPMNDAMYSGYVIKRMYKDWYGIEVLTEKSGIFGETKQPMQLIMRVHYGSNYENAYWDGKQMTFGDGDDMMYPLVSLEIGAHEVSHGFTEQHANLEYVAHSGGINESFSDMAAKAAEFYSTQKNTWTIGADIVKEGSGMKALRYMDQPSRDGESIDSADKYTKGLDVHFSSGVFNRLFYLISSTNGWNAQLAFKVMVKANMAYWQPTTTFAEAGCGVLNATNDFKLPLEDVKAALRKVAIDPDTCPALINS</sequence>
<keyword evidence="6 10" id="KW-0862">Zinc</keyword>
<dbReference type="RefSeq" id="WP_043873213.1">
    <property type="nucleotide sequence ID" value="NZ_CCVW01000001.1"/>
</dbReference>
<keyword evidence="4 10" id="KW-0732">Signal</keyword>
<dbReference type="InterPro" id="IPR001570">
    <property type="entry name" value="Peptidase_M4_C_domain"/>
</dbReference>
<dbReference type="MEROPS" id="M04.006"/>
<evidence type="ECO:0000256" key="2">
    <source>
        <dbReference type="ARBA" id="ARBA00022670"/>
    </source>
</evidence>
<comment type="similarity">
    <text evidence="1 10">Belongs to the peptidase M4 family.</text>
</comment>
<evidence type="ECO:0000256" key="8">
    <source>
        <dbReference type="ARBA" id="ARBA00023145"/>
    </source>
</evidence>
<keyword evidence="3" id="KW-0479">Metal-binding</keyword>
<dbReference type="InterPro" id="IPR013856">
    <property type="entry name" value="Peptidase_M4_domain"/>
</dbReference>
<comment type="function">
    <text evidence="10">Extracellular zinc metalloprotease.</text>
</comment>
<organism evidence="14 15">
    <name type="scientific">Legionella massiliensis</name>
    <dbReference type="NCBI Taxonomy" id="1034943"/>
    <lineage>
        <taxon>Bacteria</taxon>
        <taxon>Pseudomonadati</taxon>
        <taxon>Pseudomonadota</taxon>
        <taxon>Gammaproteobacteria</taxon>
        <taxon>Legionellales</taxon>
        <taxon>Legionellaceae</taxon>
        <taxon>Legionella</taxon>
    </lineage>
</organism>
<feature type="domain" description="FTP" evidence="13">
    <location>
        <begin position="58"/>
        <end position="94"/>
    </location>
</feature>
<keyword evidence="10" id="KW-0964">Secreted</keyword>
<dbReference type="GO" id="GO:0046872">
    <property type="term" value="F:metal ion binding"/>
    <property type="evidence" value="ECO:0007669"/>
    <property type="project" value="UniProtKB-UniRule"/>
</dbReference>
<gene>
    <name evidence="14" type="ORF">BN59_01021</name>
</gene>
<dbReference type="Pfam" id="PF07504">
    <property type="entry name" value="FTP"/>
    <property type="match status" value="1"/>
</dbReference>
<dbReference type="Gene3D" id="3.10.170.10">
    <property type="match status" value="1"/>
</dbReference>
<accession>A0A078KUM6</accession>
<dbReference type="AlphaFoldDB" id="A0A078KUM6"/>
<dbReference type="NCBIfam" id="NF045902">
    <property type="entry name" value="MetaloprotProALeg"/>
    <property type="match status" value="1"/>
</dbReference>
<evidence type="ECO:0000256" key="3">
    <source>
        <dbReference type="ARBA" id="ARBA00022723"/>
    </source>
</evidence>
<feature type="active site" evidence="9">
    <location>
        <position position="383"/>
    </location>
</feature>
<dbReference type="Gene3D" id="3.10.450.40">
    <property type="match status" value="1"/>
</dbReference>
<keyword evidence="7 10" id="KW-0482">Metalloprotease</keyword>
<evidence type="ECO:0000256" key="7">
    <source>
        <dbReference type="ARBA" id="ARBA00023049"/>
    </source>
</evidence>
<dbReference type="GO" id="GO:0004222">
    <property type="term" value="F:metalloendopeptidase activity"/>
    <property type="evidence" value="ECO:0007669"/>
    <property type="project" value="UniProtKB-UniRule"/>
</dbReference>
<evidence type="ECO:0000256" key="5">
    <source>
        <dbReference type="ARBA" id="ARBA00022801"/>
    </source>
</evidence>
<evidence type="ECO:0000259" key="11">
    <source>
        <dbReference type="Pfam" id="PF01447"/>
    </source>
</evidence>
<dbReference type="Gene3D" id="1.10.390.10">
    <property type="entry name" value="Neutral Protease Domain 2"/>
    <property type="match status" value="1"/>
</dbReference>
<dbReference type="PANTHER" id="PTHR33794:SF1">
    <property type="entry name" value="BACILLOLYSIN"/>
    <property type="match status" value="1"/>
</dbReference>
<evidence type="ECO:0000259" key="13">
    <source>
        <dbReference type="Pfam" id="PF07504"/>
    </source>
</evidence>
<evidence type="ECO:0000256" key="1">
    <source>
        <dbReference type="ARBA" id="ARBA00009388"/>
    </source>
</evidence>
<keyword evidence="2 10" id="KW-0645">Protease</keyword>
<dbReference type="Pfam" id="PF01447">
    <property type="entry name" value="Peptidase_M4"/>
    <property type="match status" value="1"/>
</dbReference>
<keyword evidence="15" id="KW-1185">Reference proteome</keyword>
<keyword evidence="8" id="KW-0865">Zymogen</keyword>
<dbReference type="SUPFAM" id="SSF55486">
    <property type="entry name" value="Metalloproteases ('zincins'), catalytic domain"/>
    <property type="match status" value="1"/>
</dbReference>
<dbReference type="EMBL" id="CCSB01000001">
    <property type="protein sequence ID" value="CDZ76746.1"/>
    <property type="molecule type" value="Genomic_DNA"/>
</dbReference>
<dbReference type="EC" id="3.4.24.-" evidence="10"/>
<feature type="active site" description="Proton donor" evidence="9">
    <location>
        <position position="468"/>
    </location>
</feature>
<feature type="domain" description="Peptidase M4 C-terminal" evidence="12">
    <location>
        <begin position="393"/>
        <end position="540"/>
    </location>
</feature>
<proteinExistence type="inferred from homology"/>
<dbReference type="InterPro" id="IPR011096">
    <property type="entry name" value="FTP_domain"/>
</dbReference>
<evidence type="ECO:0000256" key="4">
    <source>
        <dbReference type="ARBA" id="ARBA00022729"/>
    </source>
</evidence>
<dbReference type="Proteomes" id="UP000044071">
    <property type="component" value="Unassembled WGS sequence"/>
</dbReference>
<feature type="signal peptide" evidence="10">
    <location>
        <begin position="1"/>
        <end position="23"/>
    </location>
</feature>
<comment type="subcellular location">
    <subcellularLocation>
        <location evidence="10">Secreted</location>
    </subcellularLocation>
</comment>
<name>A0A078KUM6_9GAMM</name>
<reference evidence="14 15" key="1">
    <citation type="submission" date="2014-06" db="EMBL/GenBank/DDBJ databases">
        <authorList>
            <person name="Urmite Genomes Urmite Genomes"/>
        </authorList>
    </citation>
    <scope>NUCLEOTIDE SEQUENCE [LARGE SCALE GENOMIC DNA]</scope>
</reference>
<evidence type="ECO:0000313" key="15">
    <source>
        <dbReference type="Proteomes" id="UP000044071"/>
    </source>
</evidence>
<feature type="domain" description="Peptidase M4" evidence="11">
    <location>
        <begin position="221"/>
        <end position="390"/>
    </location>
</feature>
<dbReference type="InterPro" id="IPR027268">
    <property type="entry name" value="Peptidase_M4/M1_CTD_sf"/>
</dbReference>
<dbReference type="STRING" id="1034943.BN59_01021"/>
<dbReference type="OrthoDB" id="5378341at2"/>
<dbReference type="InterPro" id="IPR050728">
    <property type="entry name" value="Zinc_Metalloprotease_M4"/>
</dbReference>
<keyword evidence="5 10" id="KW-0378">Hydrolase</keyword>